<evidence type="ECO:0000313" key="2">
    <source>
        <dbReference type="EMBL" id="AYN57926.1"/>
    </source>
</evidence>
<keyword evidence="3" id="KW-1185">Reference proteome</keyword>
<gene>
    <name evidence="2" type="primary">75</name>
    <name evidence="2" type="ORF">PBI_FAJA_75</name>
</gene>
<dbReference type="RefSeq" id="YP_010656361.1">
    <property type="nucleotide sequence ID" value="NC_070837.1"/>
</dbReference>
<dbReference type="GeneID" id="77932239"/>
<reference evidence="2 3" key="1">
    <citation type="submission" date="2018-09" db="EMBL/GenBank/DDBJ databases">
        <authorList>
            <person name="Ulbrich M.C."/>
            <person name="Stoner T.H."/>
            <person name="Garlena R.A."/>
            <person name="Russell D.A."/>
            <person name="Pope W.H."/>
            <person name="Jacobs-Sera D."/>
            <person name="Hatfull G.F."/>
        </authorList>
    </citation>
    <scope>NUCLEOTIDE SEQUENCE [LARGE SCALE GENOMIC DNA]</scope>
</reference>
<sequence>MKTIQKIAAILTAGALVLGSAACSGPSEYEQRKADQKTSQITNSLEKQNLEKKRDKEEDPNAIRYVYVLSFANIIGFYTAKGKISSSASQVGPETEVIKHYGEGFILDSAKDDGTYGPGDPGIFFFTTDGVMVETSLDYIVSDQPLPIDVPRFSK</sequence>
<dbReference type="PROSITE" id="PS51257">
    <property type="entry name" value="PROKAR_LIPOPROTEIN"/>
    <property type="match status" value="1"/>
</dbReference>
<name>A0A3G2KG11_9CAUD</name>
<protein>
    <recommendedName>
        <fullName evidence="4">Lipoprotein</fullName>
    </recommendedName>
</protein>
<organism evidence="2 3">
    <name type="scientific">Arthrobacter phage Faja</name>
    <dbReference type="NCBI Taxonomy" id="2419957"/>
    <lineage>
        <taxon>Viruses</taxon>
        <taxon>Duplodnaviria</taxon>
        <taxon>Heunggongvirae</taxon>
        <taxon>Uroviricota</taxon>
        <taxon>Caudoviricetes</taxon>
        <taxon>Fajavirus</taxon>
        <taxon>Fajavirus faja</taxon>
    </lineage>
</organism>
<dbReference type="KEGG" id="vg:77932239"/>
<evidence type="ECO:0008006" key="4">
    <source>
        <dbReference type="Google" id="ProtNLM"/>
    </source>
</evidence>
<evidence type="ECO:0000313" key="3">
    <source>
        <dbReference type="Proteomes" id="UP000280317"/>
    </source>
</evidence>
<evidence type="ECO:0000256" key="1">
    <source>
        <dbReference type="SAM" id="MobiDB-lite"/>
    </source>
</evidence>
<accession>A0A3G2KG11</accession>
<dbReference type="Proteomes" id="UP000280317">
    <property type="component" value="Segment"/>
</dbReference>
<proteinExistence type="predicted"/>
<feature type="region of interest" description="Disordered" evidence="1">
    <location>
        <begin position="28"/>
        <end position="57"/>
    </location>
</feature>
<dbReference type="EMBL" id="MH834612">
    <property type="protein sequence ID" value="AYN57926.1"/>
    <property type="molecule type" value="Genomic_DNA"/>
</dbReference>
<feature type="compositionally biased region" description="Polar residues" evidence="1">
    <location>
        <begin position="37"/>
        <end position="47"/>
    </location>
</feature>
<feature type="compositionally biased region" description="Basic and acidic residues" evidence="1">
    <location>
        <begin position="48"/>
        <end position="57"/>
    </location>
</feature>